<dbReference type="Proteomes" id="UP000580250">
    <property type="component" value="Unassembled WGS sequence"/>
</dbReference>
<evidence type="ECO:0000313" key="3">
    <source>
        <dbReference type="Proteomes" id="UP000580250"/>
    </source>
</evidence>
<feature type="signal peptide" evidence="1">
    <location>
        <begin position="1"/>
        <end position="22"/>
    </location>
</feature>
<dbReference type="EMBL" id="CAJEWN010000039">
    <property type="protein sequence ID" value="CAD2147576.1"/>
    <property type="molecule type" value="Genomic_DNA"/>
</dbReference>
<sequence length="226" mass="27495">MFATKIALLILFFHLNFVILQAIPQPEPPYEDFILQYEYYSMNNVEIFNIPTHIKEEIRHRLFLNAFKAIYVARQQIEDIAHHYPANEPIYFADQTSMFENSTTIAFDFRFYRQNQSNLVVDHDNHKPFINKYYEEGEDDEENSDEEEEEDHFNNNVKLYEDGRIESFYFMKWQYRNTTQKFSYSELHGYYQDTLKLIFEQAITHRASDWTIIWILQSRIQNYNIN</sequence>
<protein>
    <submittedName>
        <fullName evidence="2">Uncharacterized protein</fullName>
    </submittedName>
</protein>
<gene>
    <name evidence="2" type="ORF">MENT_LOCUS9037</name>
</gene>
<feature type="chain" id="PRO_5027783499" evidence="1">
    <location>
        <begin position="23"/>
        <end position="226"/>
    </location>
</feature>
<evidence type="ECO:0000256" key="1">
    <source>
        <dbReference type="SAM" id="SignalP"/>
    </source>
</evidence>
<keyword evidence="1" id="KW-0732">Signal</keyword>
<accession>A0A6V7U6M9</accession>
<proteinExistence type="predicted"/>
<evidence type="ECO:0000313" key="2">
    <source>
        <dbReference type="EMBL" id="CAD2147576.1"/>
    </source>
</evidence>
<name>A0A6V7U6M9_MELEN</name>
<comment type="caution">
    <text evidence="2">The sequence shown here is derived from an EMBL/GenBank/DDBJ whole genome shotgun (WGS) entry which is preliminary data.</text>
</comment>
<reference evidence="2 3" key="1">
    <citation type="submission" date="2020-08" db="EMBL/GenBank/DDBJ databases">
        <authorList>
            <person name="Koutsovoulos G."/>
            <person name="Danchin GJ E."/>
        </authorList>
    </citation>
    <scope>NUCLEOTIDE SEQUENCE [LARGE SCALE GENOMIC DNA]</scope>
</reference>
<organism evidence="2 3">
    <name type="scientific">Meloidogyne enterolobii</name>
    <name type="common">Root-knot nematode worm</name>
    <name type="synonym">Meloidogyne mayaguensis</name>
    <dbReference type="NCBI Taxonomy" id="390850"/>
    <lineage>
        <taxon>Eukaryota</taxon>
        <taxon>Metazoa</taxon>
        <taxon>Ecdysozoa</taxon>
        <taxon>Nematoda</taxon>
        <taxon>Chromadorea</taxon>
        <taxon>Rhabditida</taxon>
        <taxon>Tylenchina</taxon>
        <taxon>Tylenchomorpha</taxon>
        <taxon>Tylenchoidea</taxon>
        <taxon>Meloidogynidae</taxon>
        <taxon>Meloidogyninae</taxon>
        <taxon>Meloidogyne</taxon>
    </lineage>
</organism>
<dbReference type="AlphaFoldDB" id="A0A6V7U6M9"/>